<dbReference type="VEuPathDB" id="ToxoDB:BESB_078500"/>
<keyword evidence="3" id="KW-1185">Reference proteome</keyword>
<dbReference type="Proteomes" id="UP000224006">
    <property type="component" value="Chromosome VII"/>
</dbReference>
<dbReference type="Gene3D" id="6.20.120.50">
    <property type="match status" value="1"/>
</dbReference>
<gene>
    <name evidence="2" type="ORF">BESB_078500</name>
</gene>
<comment type="caution">
    <text evidence="2">The sequence shown here is derived from an EMBL/GenBank/DDBJ whole genome shotgun (WGS) entry which is preliminary data.</text>
</comment>
<evidence type="ECO:0000313" key="3">
    <source>
        <dbReference type="Proteomes" id="UP000224006"/>
    </source>
</evidence>
<evidence type="ECO:0000313" key="2">
    <source>
        <dbReference type="EMBL" id="PFH33634.1"/>
    </source>
</evidence>
<dbReference type="AlphaFoldDB" id="A0A2A9M8X3"/>
<accession>A0A2A9M8X3</accession>
<organism evidence="2 3">
    <name type="scientific">Besnoitia besnoiti</name>
    <name type="common">Apicomplexan protozoan</name>
    <dbReference type="NCBI Taxonomy" id="94643"/>
    <lineage>
        <taxon>Eukaryota</taxon>
        <taxon>Sar</taxon>
        <taxon>Alveolata</taxon>
        <taxon>Apicomplexa</taxon>
        <taxon>Conoidasida</taxon>
        <taxon>Coccidia</taxon>
        <taxon>Eucoccidiorida</taxon>
        <taxon>Eimeriorina</taxon>
        <taxon>Sarcocystidae</taxon>
        <taxon>Besnoitia</taxon>
    </lineage>
</organism>
<reference evidence="2 3" key="1">
    <citation type="submission" date="2017-09" db="EMBL/GenBank/DDBJ databases">
        <title>Genome sequencing of Besnoitia besnoiti strain Bb-Ger1.</title>
        <authorList>
            <person name="Schares G."/>
            <person name="Venepally P."/>
            <person name="Lorenzi H.A."/>
        </authorList>
    </citation>
    <scope>NUCLEOTIDE SEQUENCE [LARGE SCALE GENOMIC DNA]</scope>
    <source>
        <strain evidence="2 3">Bb-Ger1</strain>
    </source>
</reference>
<feature type="compositionally biased region" description="Polar residues" evidence="1">
    <location>
        <begin position="53"/>
        <end position="66"/>
    </location>
</feature>
<feature type="region of interest" description="Disordered" evidence="1">
    <location>
        <begin position="42"/>
        <end position="74"/>
    </location>
</feature>
<dbReference type="EMBL" id="NWUJ01000008">
    <property type="protein sequence ID" value="PFH33634.1"/>
    <property type="molecule type" value="Genomic_DNA"/>
</dbReference>
<name>A0A2A9M8X3_BESBE</name>
<dbReference type="GeneID" id="40312777"/>
<sequence>MESPFVRQRELVSDRRRLGEPAIFAGDGKAWGFHAVLQGGRTTKRCSKEKHNSSGTHAVSGTASLQSRREDAQTRSRRLRIRLFGTGARSLRQHSLVVAGVTEGGVTLLTSDYQALHVPAALLPDGLEVGSTLQAVFAVDCAAEASRVQQILQLVDEVSLELARESSSRAALSSQPPSASKASHRPFCSPLAALRAQVAAPLSPARSVFASSRVASSASSSVHSSASSVDRALSKSLGAGSAQPSAAEAVAPR</sequence>
<evidence type="ECO:0000256" key="1">
    <source>
        <dbReference type="SAM" id="MobiDB-lite"/>
    </source>
</evidence>
<dbReference type="OrthoDB" id="245697at2759"/>
<protein>
    <submittedName>
        <fullName evidence="2">Uncharacterized protein</fullName>
    </submittedName>
</protein>
<proteinExistence type="predicted"/>
<feature type="region of interest" description="Disordered" evidence="1">
    <location>
        <begin position="233"/>
        <end position="253"/>
    </location>
</feature>
<dbReference type="KEGG" id="bbes:BESB_078500"/>
<dbReference type="RefSeq" id="XP_029217643.1">
    <property type="nucleotide sequence ID" value="XM_029366212.1"/>
</dbReference>